<dbReference type="PANTHER" id="PTHR21500">
    <property type="entry name" value="TUBULIN-SPECIFIC CHAPERONE A"/>
    <property type="match status" value="1"/>
</dbReference>
<dbReference type="PANTHER" id="PTHR21500:SF0">
    <property type="entry name" value="TUBULIN-SPECIFIC CHAPERONE A"/>
    <property type="match status" value="1"/>
</dbReference>
<keyword evidence="3" id="KW-0206">Cytoskeleton</keyword>
<accession>A0A137NZD1</accession>
<dbReference type="GO" id="GO:0005874">
    <property type="term" value="C:microtubule"/>
    <property type="evidence" value="ECO:0007669"/>
    <property type="project" value="UniProtKB-KW"/>
</dbReference>
<dbReference type="OMA" id="EECEMMI"/>
<dbReference type="GO" id="GO:0007021">
    <property type="term" value="P:tubulin complex assembly"/>
    <property type="evidence" value="ECO:0007669"/>
    <property type="project" value="UniProtKB-UniRule"/>
</dbReference>
<dbReference type="Proteomes" id="UP000070444">
    <property type="component" value="Unassembled WGS sequence"/>
</dbReference>
<comment type="subcellular location">
    <subcellularLocation>
        <location evidence="3">Cytoplasm</location>
        <location evidence="3">Cytoskeleton</location>
    </subcellularLocation>
</comment>
<comment type="similarity">
    <text evidence="1 3">Belongs to the TBCA family.</text>
</comment>
<protein>
    <recommendedName>
        <fullName evidence="3">Tubulin-specific chaperone A</fullName>
    </recommendedName>
</protein>
<keyword evidence="3" id="KW-0963">Cytoplasm</keyword>
<dbReference type="STRING" id="796925.A0A137NZD1"/>
<keyword evidence="5" id="KW-1185">Reference proteome</keyword>
<dbReference type="AlphaFoldDB" id="A0A137NZD1"/>
<dbReference type="Gene3D" id="1.20.58.90">
    <property type="match status" value="1"/>
</dbReference>
<comment type="subunit">
    <text evidence="3">Supercomplex made of cofactors A to E. Cofactors A and D function by capturing and stabilizing tubulin in a quasi-native conformation. Cofactor E binds to the cofactor D-tubulin complex; interaction with cofactor C then causes the release of tubulin polypeptides that are committed to the native state.</text>
</comment>
<evidence type="ECO:0000313" key="5">
    <source>
        <dbReference type="Proteomes" id="UP000070444"/>
    </source>
</evidence>
<reference evidence="4 5" key="1">
    <citation type="journal article" date="2015" name="Genome Biol. Evol.">
        <title>Phylogenomic analyses indicate that early fungi evolved digesting cell walls of algal ancestors of land plants.</title>
        <authorList>
            <person name="Chang Y."/>
            <person name="Wang S."/>
            <person name="Sekimoto S."/>
            <person name="Aerts A.L."/>
            <person name="Choi C."/>
            <person name="Clum A."/>
            <person name="LaButti K.M."/>
            <person name="Lindquist E.A."/>
            <person name="Yee Ngan C."/>
            <person name="Ohm R.A."/>
            <person name="Salamov A.A."/>
            <person name="Grigoriev I.V."/>
            <person name="Spatafora J.W."/>
            <person name="Berbee M.L."/>
        </authorList>
    </citation>
    <scope>NUCLEOTIDE SEQUENCE [LARGE SCALE GENOMIC DNA]</scope>
    <source>
        <strain evidence="4 5">NRRL 28638</strain>
    </source>
</reference>
<evidence type="ECO:0000256" key="3">
    <source>
        <dbReference type="RuleBase" id="RU364030"/>
    </source>
</evidence>
<keyword evidence="3" id="KW-0493">Microtubule</keyword>
<gene>
    <name evidence="4" type="ORF">CONCODRAFT_79865</name>
</gene>
<sequence length="107" mass="12674">MAPNQLQIKVNVVKRIQKEEQYYLKEMVEVQEKIDKMEAEGKDFYEVRQVKQSLQETKDMLPDVKKRLTQAVQDLTDYVQKDFGHMENTEDPALQEAMQIIQTLILE</sequence>
<dbReference type="SUPFAM" id="SSF46988">
    <property type="entry name" value="Tubulin chaperone cofactor A"/>
    <property type="match status" value="1"/>
</dbReference>
<dbReference type="InterPro" id="IPR004226">
    <property type="entry name" value="TBCA"/>
</dbReference>
<evidence type="ECO:0000256" key="1">
    <source>
        <dbReference type="ARBA" id="ARBA00006806"/>
    </source>
</evidence>
<dbReference type="EMBL" id="KQ964590">
    <property type="protein sequence ID" value="KXN68193.1"/>
    <property type="molecule type" value="Genomic_DNA"/>
</dbReference>
<dbReference type="Pfam" id="PF02970">
    <property type="entry name" value="TBCA"/>
    <property type="match status" value="1"/>
</dbReference>
<proteinExistence type="inferred from homology"/>
<keyword evidence="2 3" id="KW-0143">Chaperone</keyword>
<evidence type="ECO:0000256" key="2">
    <source>
        <dbReference type="ARBA" id="ARBA00023186"/>
    </source>
</evidence>
<name>A0A137NZD1_CONC2</name>
<dbReference type="OrthoDB" id="296187at2759"/>
<evidence type="ECO:0000313" key="4">
    <source>
        <dbReference type="EMBL" id="KXN68193.1"/>
    </source>
</evidence>
<dbReference type="GO" id="GO:0005829">
    <property type="term" value="C:cytosol"/>
    <property type="evidence" value="ECO:0007669"/>
    <property type="project" value="TreeGrafter"/>
</dbReference>
<organism evidence="4 5">
    <name type="scientific">Conidiobolus coronatus (strain ATCC 28846 / CBS 209.66 / NRRL 28638)</name>
    <name type="common">Delacroixia coronata</name>
    <dbReference type="NCBI Taxonomy" id="796925"/>
    <lineage>
        <taxon>Eukaryota</taxon>
        <taxon>Fungi</taxon>
        <taxon>Fungi incertae sedis</taxon>
        <taxon>Zoopagomycota</taxon>
        <taxon>Entomophthoromycotina</taxon>
        <taxon>Entomophthoromycetes</taxon>
        <taxon>Entomophthorales</taxon>
        <taxon>Ancylistaceae</taxon>
        <taxon>Conidiobolus</taxon>
    </lineage>
</organism>
<dbReference type="GO" id="GO:0048487">
    <property type="term" value="F:beta-tubulin binding"/>
    <property type="evidence" value="ECO:0007669"/>
    <property type="project" value="InterPro"/>
</dbReference>
<dbReference type="GO" id="GO:0007023">
    <property type="term" value="P:post-chaperonin tubulin folding pathway"/>
    <property type="evidence" value="ECO:0007669"/>
    <property type="project" value="UniProtKB-UniRule"/>
</dbReference>
<dbReference type="InterPro" id="IPR036126">
    <property type="entry name" value="TBCA_sf"/>
</dbReference>